<name>A0A3M6UNL8_POCDA</name>
<accession>A0A3M6UNL8</accession>
<organism evidence="1 2">
    <name type="scientific">Pocillopora damicornis</name>
    <name type="common">Cauliflower coral</name>
    <name type="synonym">Millepora damicornis</name>
    <dbReference type="NCBI Taxonomy" id="46731"/>
    <lineage>
        <taxon>Eukaryota</taxon>
        <taxon>Metazoa</taxon>
        <taxon>Cnidaria</taxon>
        <taxon>Anthozoa</taxon>
        <taxon>Hexacorallia</taxon>
        <taxon>Scleractinia</taxon>
        <taxon>Astrocoeniina</taxon>
        <taxon>Pocilloporidae</taxon>
        <taxon>Pocillopora</taxon>
    </lineage>
</organism>
<dbReference type="Proteomes" id="UP000275408">
    <property type="component" value="Unassembled WGS sequence"/>
</dbReference>
<sequence length="97" mass="10403">MPDDARVSVNICGRAVKPAELHEPCGMDRSVSSTFTLQSPATPAGSATTPVWVATQVSDMFVSTICGGPEVNKEIEEQKPVKRNFWANIIISALLSN</sequence>
<reference evidence="1 2" key="1">
    <citation type="journal article" date="2018" name="Sci. Rep.">
        <title>Comparative analysis of the Pocillopora damicornis genome highlights role of immune system in coral evolution.</title>
        <authorList>
            <person name="Cunning R."/>
            <person name="Bay R.A."/>
            <person name="Gillette P."/>
            <person name="Baker A.C."/>
            <person name="Traylor-Knowles N."/>
        </authorList>
    </citation>
    <scope>NUCLEOTIDE SEQUENCE [LARGE SCALE GENOMIC DNA]</scope>
    <source>
        <strain evidence="1">RSMAS</strain>
        <tissue evidence="1">Whole animal</tissue>
    </source>
</reference>
<keyword evidence="2" id="KW-1185">Reference proteome</keyword>
<dbReference type="AlphaFoldDB" id="A0A3M6UNL8"/>
<evidence type="ECO:0000313" key="2">
    <source>
        <dbReference type="Proteomes" id="UP000275408"/>
    </source>
</evidence>
<comment type="caution">
    <text evidence="1">The sequence shown here is derived from an EMBL/GenBank/DDBJ whole genome shotgun (WGS) entry which is preliminary data.</text>
</comment>
<evidence type="ECO:0000313" key="1">
    <source>
        <dbReference type="EMBL" id="RMX55221.1"/>
    </source>
</evidence>
<gene>
    <name evidence="1" type="ORF">pdam_00025290</name>
</gene>
<dbReference type="EMBL" id="RCHS01001100">
    <property type="protein sequence ID" value="RMX55221.1"/>
    <property type="molecule type" value="Genomic_DNA"/>
</dbReference>
<proteinExistence type="predicted"/>
<protein>
    <submittedName>
        <fullName evidence="1">Uncharacterized protein</fullName>
    </submittedName>
</protein>